<comment type="caution">
    <text evidence="3">The sequence shown here is derived from an EMBL/GenBank/DDBJ whole genome shotgun (WGS) entry which is preliminary data.</text>
</comment>
<feature type="transmembrane region" description="Helical" evidence="2">
    <location>
        <begin position="95"/>
        <end position="120"/>
    </location>
</feature>
<feature type="transmembrane region" description="Helical" evidence="2">
    <location>
        <begin position="187"/>
        <end position="209"/>
    </location>
</feature>
<accession>A0A8J4CG14</accession>
<keyword evidence="2" id="KW-0812">Transmembrane</keyword>
<feature type="compositionally biased region" description="Polar residues" evidence="1">
    <location>
        <begin position="53"/>
        <end position="71"/>
    </location>
</feature>
<reference evidence="3" key="1">
    <citation type="journal article" date="2021" name="Proc. Natl. Acad. Sci. U.S.A.">
        <title>Three genomes in the algal genus Volvox reveal the fate of a haploid sex-determining region after a transition to homothallism.</title>
        <authorList>
            <person name="Yamamoto K."/>
            <person name="Hamaji T."/>
            <person name="Kawai-Toyooka H."/>
            <person name="Matsuzaki R."/>
            <person name="Takahashi F."/>
            <person name="Nishimura Y."/>
            <person name="Kawachi M."/>
            <person name="Noguchi H."/>
            <person name="Minakuchi Y."/>
            <person name="Umen J.G."/>
            <person name="Toyoda A."/>
            <person name="Nozaki H."/>
        </authorList>
    </citation>
    <scope>NUCLEOTIDE SEQUENCE</scope>
    <source>
        <strain evidence="4">NIES-3785</strain>
        <strain evidence="3">NIES-3786</strain>
    </source>
</reference>
<keyword evidence="5" id="KW-1185">Reference proteome</keyword>
<proteinExistence type="predicted"/>
<dbReference type="Proteomes" id="UP000747110">
    <property type="component" value="Unassembled WGS sequence"/>
</dbReference>
<dbReference type="EMBL" id="BNCQ01000017">
    <property type="protein sequence ID" value="GIM04838.1"/>
    <property type="molecule type" value="Genomic_DNA"/>
</dbReference>
<dbReference type="EMBL" id="BNCP01000020">
    <property type="protein sequence ID" value="GIL80961.1"/>
    <property type="molecule type" value="Genomic_DNA"/>
</dbReference>
<evidence type="ECO:0000313" key="3">
    <source>
        <dbReference type="EMBL" id="GIL80961.1"/>
    </source>
</evidence>
<dbReference type="AlphaFoldDB" id="A0A8J4CG14"/>
<dbReference type="Proteomes" id="UP000722791">
    <property type="component" value="Unassembled WGS sequence"/>
</dbReference>
<organism evidence="3 5">
    <name type="scientific">Volvox reticuliferus</name>
    <dbReference type="NCBI Taxonomy" id="1737510"/>
    <lineage>
        <taxon>Eukaryota</taxon>
        <taxon>Viridiplantae</taxon>
        <taxon>Chlorophyta</taxon>
        <taxon>core chlorophytes</taxon>
        <taxon>Chlorophyceae</taxon>
        <taxon>CS clade</taxon>
        <taxon>Chlamydomonadales</taxon>
        <taxon>Volvocaceae</taxon>
        <taxon>Volvox</taxon>
    </lineage>
</organism>
<dbReference type="PANTHER" id="PTHR34370">
    <property type="entry name" value="OS04G0600100 PROTEIN"/>
    <property type="match status" value="1"/>
</dbReference>
<protein>
    <submittedName>
        <fullName evidence="3">Uncharacterized protein</fullName>
    </submittedName>
</protein>
<keyword evidence="2" id="KW-0472">Membrane</keyword>
<evidence type="ECO:0000256" key="2">
    <source>
        <dbReference type="SAM" id="Phobius"/>
    </source>
</evidence>
<dbReference type="OrthoDB" id="496991at2759"/>
<evidence type="ECO:0000313" key="4">
    <source>
        <dbReference type="EMBL" id="GIM04838.1"/>
    </source>
</evidence>
<evidence type="ECO:0000313" key="5">
    <source>
        <dbReference type="Proteomes" id="UP000747110"/>
    </source>
</evidence>
<evidence type="ECO:0000256" key="1">
    <source>
        <dbReference type="SAM" id="MobiDB-lite"/>
    </source>
</evidence>
<dbReference type="PANTHER" id="PTHR34370:SF1">
    <property type="entry name" value="OS04G0600100 PROTEIN"/>
    <property type="match status" value="1"/>
</dbReference>
<name>A0A8J4CG14_9CHLO</name>
<keyword evidence="2" id="KW-1133">Transmembrane helix</keyword>
<sequence length="214" mass="22705">MQIRVAMPGLAAGASVAKPVTCYPLLKAISHSSTWHARGNALVCCSGATSPSASGEDSGGQITPTPGTSKSPGLLGRIKHFFIGDKLTKDKLAQLGMGAFASYGFISNTTYGICLVIAWISFVKATGKSPLAAGQWPAFLGFYAGLWTMQNFVRPLRFSLAIALAPIFEKLIQWISQKTGLSTRWAFGLYLTCFALLTAALIFGTLYVLGGFPN</sequence>
<gene>
    <name evidence="3" type="ORF">Vretifemale_10101</name>
    <name evidence="4" type="ORF">Vretimale_9331</name>
</gene>
<feature type="region of interest" description="Disordered" evidence="1">
    <location>
        <begin position="53"/>
        <end position="72"/>
    </location>
</feature>
<feature type="transmembrane region" description="Helical" evidence="2">
    <location>
        <begin position="132"/>
        <end position="149"/>
    </location>
</feature>